<evidence type="ECO:0000313" key="8">
    <source>
        <dbReference type="Proteomes" id="UP000305451"/>
    </source>
</evidence>
<sequence>MPRGFLMPAHPLPGIDTTIRLLSMQDDQPDSTTKRPRGRPRLGPEHRDRVIAATLELLEEQGSQGLQARLIARRAGLSVGSLYKLVGDVEEIAREANLRTFRELFDILVAALRAAEGASLHRQLMALSRAYLDFVQAHPRRMEAVITFRHTTGEPPDWYQKAEDDLFAILEDRLSELPGARDREQRFVAARAVWAAVHGIVTVTPLGSRAEDPLEDAVRQLELILKGVERELAVGN</sequence>
<evidence type="ECO:0000256" key="5">
    <source>
        <dbReference type="SAM" id="MobiDB-lite"/>
    </source>
</evidence>
<dbReference type="Proteomes" id="UP000305451">
    <property type="component" value="Unassembled WGS sequence"/>
</dbReference>
<comment type="caution">
    <text evidence="7">The sequence shown here is derived from an EMBL/GenBank/DDBJ whole genome shotgun (WGS) entry which is preliminary data.</text>
</comment>
<reference evidence="7 8" key="1">
    <citation type="journal article" date="2013" name="Int. J. Syst. Evol. Microbiol.">
        <title>Marinicauda pacifica gen. nov., sp. nov., a prosthecate alphaproteobacterium of the family Hyphomonadaceae isolated from deep seawater.</title>
        <authorList>
            <person name="Zhang X.Y."/>
            <person name="Li G.W."/>
            <person name="Wang C.S."/>
            <person name="Zhang Y.J."/>
            <person name="Xu X.W."/>
            <person name="Li H."/>
            <person name="Liu A."/>
            <person name="Liu C."/>
            <person name="Xie B.B."/>
            <person name="Qin Q.L."/>
            <person name="Xu Z."/>
            <person name="Chen X.L."/>
            <person name="Zhou B.C."/>
            <person name="Zhang Y.Z."/>
        </authorList>
    </citation>
    <scope>NUCLEOTIDE SEQUENCE [LARGE SCALE GENOMIC DNA]</scope>
    <source>
        <strain evidence="7 8">P-1 km-3</strain>
    </source>
</reference>
<dbReference type="GO" id="GO:0000976">
    <property type="term" value="F:transcription cis-regulatory region binding"/>
    <property type="evidence" value="ECO:0007669"/>
    <property type="project" value="TreeGrafter"/>
</dbReference>
<feature type="region of interest" description="Disordered" evidence="5">
    <location>
        <begin position="24"/>
        <end position="45"/>
    </location>
</feature>
<dbReference type="InterPro" id="IPR036271">
    <property type="entry name" value="Tet_transcr_reg_TetR-rel_C_sf"/>
</dbReference>
<dbReference type="PANTHER" id="PTHR30055">
    <property type="entry name" value="HTH-TYPE TRANSCRIPTIONAL REGULATOR RUTR"/>
    <property type="match status" value="1"/>
</dbReference>
<evidence type="ECO:0000256" key="1">
    <source>
        <dbReference type="ARBA" id="ARBA00023015"/>
    </source>
</evidence>
<dbReference type="AlphaFoldDB" id="A0A4S2HF24"/>
<dbReference type="EMBL" id="SRXV01000001">
    <property type="protein sequence ID" value="TGY94418.1"/>
    <property type="molecule type" value="Genomic_DNA"/>
</dbReference>
<dbReference type="Gene3D" id="1.10.357.10">
    <property type="entry name" value="Tetracycline Repressor, domain 2"/>
    <property type="match status" value="1"/>
</dbReference>
<dbReference type="InterPro" id="IPR050109">
    <property type="entry name" value="HTH-type_TetR-like_transc_reg"/>
</dbReference>
<evidence type="ECO:0000256" key="2">
    <source>
        <dbReference type="ARBA" id="ARBA00023125"/>
    </source>
</evidence>
<dbReference type="PANTHER" id="PTHR30055:SF234">
    <property type="entry name" value="HTH-TYPE TRANSCRIPTIONAL REGULATOR BETI"/>
    <property type="match status" value="1"/>
</dbReference>
<accession>A0A4S2HF24</accession>
<dbReference type="InterPro" id="IPR009057">
    <property type="entry name" value="Homeodomain-like_sf"/>
</dbReference>
<dbReference type="InterPro" id="IPR025996">
    <property type="entry name" value="MT1864/Rv1816-like_C"/>
</dbReference>
<keyword evidence="8" id="KW-1185">Reference proteome</keyword>
<evidence type="ECO:0000259" key="6">
    <source>
        <dbReference type="PROSITE" id="PS50977"/>
    </source>
</evidence>
<keyword evidence="3" id="KW-0804">Transcription</keyword>
<keyword evidence="2 4" id="KW-0238">DNA-binding</keyword>
<protein>
    <submittedName>
        <fullName evidence="7">TetR family transcriptional regulator</fullName>
    </submittedName>
</protein>
<organism evidence="7 8">
    <name type="scientific">Marinicauda pacifica</name>
    <dbReference type="NCBI Taxonomy" id="1133559"/>
    <lineage>
        <taxon>Bacteria</taxon>
        <taxon>Pseudomonadati</taxon>
        <taxon>Pseudomonadota</taxon>
        <taxon>Alphaproteobacteria</taxon>
        <taxon>Maricaulales</taxon>
        <taxon>Maricaulaceae</taxon>
        <taxon>Marinicauda</taxon>
    </lineage>
</organism>
<feature type="domain" description="HTH tetR-type" evidence="6">
    <location>
        <begin position="44"/>
        <end position="104"/>
    </location>
</feature>
<keyword evidence="1" id="KW-0805">Transcription regulation</keyword>
<evidence type="ECO:0000313" key="7">
    <source>
        <dbReference type="EMBL" id="TGY94418.1"/>
    </source>
</evidence>
<dbReference type="Pfam" id="PF00440">
    <property type="entry name" value="TetR_N"/>
    <property type="match status" value="1"/>
</dbReference>
<feature type="DNA-binding region" description="H-T-H motif" evidence="4">
    <location>
        <begin position="67"/>
        <end position="86"/>
    </location>
</feature>
<name>A0A4S2HF24_9PROT</name>
<dbReference type="SUPFAM" id="SSF46689">
    <property type="entry name" value="Homeodomain-like"/>
    <property type="match status" value="1"/>
</dbReference>
<dbReference type="SUPFAM" id="SSF48498">
    <property type="entry name" value="Tetracyclin repressor-like, C-terminal domain"/>
    <property type="match status" value="1"/>
</dbReference>
<dbReference type="GO" id="GO:0003700">
    <property type="term" value="F:DNA-binding transcription factor activity"/>
    <property type="evidence" value="ECO:0007669"/>
    <property type="project" value="TreeGrafter"/>
</dbReference>
<evidence type="ECO:0000256" key="3">
    <source>
        <dbReference type="ARBA" id="ARBA00023163"/>
    </source>
</evidence>
<proteinExistence type="predicted"/>
<dbReference type="PROSITE" id="PS50977">
    <property type="entry name" value="HTH_TETR_2"/>
    <property type="match status" value="1"/>
</dbReference>
<gene>
    <name evidence="7" type="ORF">E5162_03845</name>
</gene>
<dbReference type="InterPro" id="IPR001647">
    <property type="entry name" value="HTH_TetR"/>
</dbReference>
<dbReference type="Pfam" id="PF13305">
    <property type="entry name" value="TetR_C_33"/>
    <property type="match status" value="1"/>
</dbReference>
<evidence type="ECO:0000256" key="4">
    <source>
        <dbReference type="PROSITE-ProRule" id="PRU00335"/>
    </source>
</evidence>